<evidence type="ECO:0000256" key="2">
    <source>
        <dbReference type="ARBA" id="ARBA00022614"/>
    </source>
</evidence>
<accession>A0ABQ7WHZ6</accession>
<dbReference type="InterPro" id="IPR050905">
    <property type="entry name" value="Plant_NBS-LRR"/>
</dbReference>
<comment type="caution">
    <text evidence="7">The sequence shown here is derived from an EMBL/GenBank/DDBJ whole genome shotgun (WGS) entry which is preliminary data.</text>
</comment>
<comment type="similarity">
    <text evidence="1">Belongs to the disease resistance NB-LRR family.</text>
</comment>
<dbReference type="EMBL" id="JAIVGD010000002">
    <property type="protein sequence ID" value="KAH0779866.1"/>
    <property type="molecule type" value="Genomic_DNA"/>
</dbReference>
<reference evidence="7 8" key="1">
    <citation type="journal article" date="2021" name="bioRxiv">
        <title>Chromosome-scale and haplotype-resolved genome assembly of a tetraploid potato cultivar.</title>
        <authorList>
            <person name="Sun H."/>
            <person name="Jiao W.-B."/>
            <person name="Krause K."/>
            <person name="Campoy J.A."/>
            <person name="Goel M."/>
            <person name="Folz-Donahue K."/>
            <person name="Kukat C."/>
            <person name="Huettel B."/>
            <person name="Schneeberger K."/>
        </authorList>
    </citation>
    <scope>NUCLEOTIDE SEQUENCE [LARGE SCALE GENOMIC DNA]</scope>
    <source>
        <strain evidence="7">SolTubOtavaFocal</strain>
        <tissue evidence="7">Leaves</tissue>
    </source>
</reference>
<dbReference type="Proteomes" id="UP000826656">
    <property type="component" value="Unassembled WGS sequence"/>
</dbReference>
<dbReference type="InterPro" id="IPR042197">
    <property type="entry name" value="Apaf_helical"/>
</dbReference>
<dbReference type="Gene3D" id="1.10.8.430">
    <property type="entry name" value="Helical domain of apoptotic protease-activating factors"/>
    <property type="match status" value="1"/>
</dbReference>
<dbReference type="PANTHER" id="PTHR33463:SF198">
    <property type="entry name" value="RPP4C3"/>
    <property type="match status" value="1"/>
</dbReference>
<proteinExistence type="inferred from homology"/>
<dbReference type="InterPro" id="IPR002182">
    <property type="entry name" value="NB-ARC"/>
</dbReference>
<dbReference type="InterPro" id="IPR003593">
    <property type="entry name" value="AAA+_ATPase"/>
</dbReference>
<keyword evidence="2" id="KW-0433">Leucine-rich repeat</keyword>
<dbReference type="InterPro" id="IPR057135">
    <property type="entry name" value="At4g27190-like_LRR"/>
</dbReference>
<dbReference type="PRINTS" id="PR00364">
    <property type="entry name" value="DISEASERSIST"/>
</dbReference>
<keyword evidence="5" id="KW-0067">ATP-binding</keyword>
<keyword evidence="5" id="KW-0547">Nucleotide-binding</keyword>
<protein>
    <recommendedName>
        <fullName evidence="6">AAA+ ATPase domain-containing protein</fullName>
    </recommendedName>
</protein>
<dbReference type="SUPFAM" id="SSF52058">
    <property type="entry name" value="L domain-like"/>
    <property type="match status" value="1"/>
</dbReference>
<dbReference type="Pfam" id="PF23247">
    <property type="entry name" value="LRR_RPS2"/>
    <property type="match status" value="2"/>
</dbReference>
<name>A0ABQ7WHZ6_SOLTU</name>
<dbReference type="SUPFAM" id="SSF52540">
    <property type="entry name" value="P-loop containing nucleoside triphosphate hydrolases"/>
    <property type="match status" value="1"/>
</dbReference>
<dbReference type="InterPro" id="IPR055414">
    <property type="entry name" value="LRR_R13L4/SHOC2-like"/>
</dbReference>
<keyword evidence="3" id="KW-0677">Repeat</keyword>
<keyword evidence="8" id="KW-1185">Reference proteome</keyword>
<evidence type="ECO:0000256" key="3">
    <source>
        <dbReference type="ARBA" id="ARBA00022737"/>
    </source>
</evidence>
<dbReference type="InterPro" id="IPR027417">
    <property type="entry name" value="P-loop_NTPase"/>
</dbReference>
<evidence type="ECO:0000256" key="1">
    <source>
        <dbReference type="ARBA" id="ARBA00008894"/>
    </source>
</evidence>
<evidence type="ECO:0000259" key="6">
    <source>
        <dbReference type="SMART" id="SM00382"/>
    </source>
</evidence>
<dbReference type="Pfam" id="PF00931">
    <property type="entry name" value="NB-ARC"/>
    <property type="match status" value="1"/>
</dbReference>
<evidence type="ECO:0000256" key="4">
    <source>
        <dbReference type="ARBA" id="ARBA00022821"/>
    </source>
</evidence>
<sequence length="1004" mass="114515">MSPSMARGAPNLRVLDIGRCPSMEEVITEEEQQGDEIMTNEPLFPLLEKLELYSLPMLEHFFQTKCALEFLFLREVKIDDCPEMKTFVQQGISVCTPSLKCDDEGKVDDLNKWTQQRFTSKEQKASQGTINEDEVMAALKDDGVTIIGICGMAGVGKTILAEKIRQMVIQERLFKDVVIVSVCQQPEFKRIQGEIARRLELTLVGDNLWSRGDQLRTRLMDQNSGTLVILDDVWEALHDLDKLGIPSGSSKNYRCKVILTTRSRRVCEAMGSQKIVEVGKLSEEEAWILFSQKVGDLLDDDSSLQGIAKEVAKECKGLPLAIITVAEALKMHKSKHSWDWALKRLRRAETRDIPEMHNRVYKPLRLSYDYLESDEAKYLCLLCSLFEEDSDIWIEELLKYGMGLCIFTGIQNLEDARNRVYYLLETLEDCFLLSQGSNKNYVKMHDVFCDMAKYIASEGEHNFMLSHDANSEEFPIRYSYEQYTHMSIIAKNFDERPESIFSPKLKFLMMKLCFDDPFKLQDEFFIGMSNLNVLSLSGYDKDAICPFPTSIKMLSSLKTLCLINLWLDDISIIGELVSLEILNIRDSLLEEVPVEIGKLTKLIMLELQNEKPVLTRISAGVLSSLVRLEELHMVGVEDCSYSTLTELESLSRLTALTLSDCSRDVIYNNLSLCSKLTRYALKVGGATSRLDDYKKNIALEVTETIPLGDWICHLLKESEFVDSSGKGSHNVLTELQLNEFQNVKCLRLSKCDLVTLLLNISGRTLKFPNLFKLELRSLERLTHFCSDNVEGIKFPLLQEMVFNELPEFQNFCPTANNSITHSNPLFDEKVSCPNLNKLYINGANSIRALCSHQLPSDYFIKLEELRVWNCGKLRNLMSPSVARGAPNLRILEIRDCQSMEEVITKEEQQGEGIMTLFPNLEMLELCKLPKLERFFLTKSALKFPFLRKVTIDDCPIMKTFVQQGVSVSTPSLKCDDGKVDDLNKWTQQRFNSQQLPGKIFSIRI</sequence>
<feature type="domain" description="AAA+ ATPase" evidence="6">
    <location>
        <begin position="143"/>
        <end position="282"/>
    </location>
</feature>
<dbReference type="Gene3D" id="3.80.10.10">
    <property type="entry name" value="Ribonuclease Inhibitor"/>
    <property type="match status" value="2"/>
</dbReference>
<evidence type="ECO:0000313" key="7">
    <source>
        <dbReference type="EMBL" id="KAH0779866.1"/>
    </source>
</evidence>
<gene>
    <name evidence="7" type="ORF">KY290_006293</name>
</gene>
<evidence type="ECO:0000313" key="8">
    <source>
        <dbReference type="Proteomes" id="UP000826656"/>
    </source>
</evidence>
<dbReference type="PANTHER" id="PTHR33463">
    <property type="entry name" value="NB-ARC DOMAIN-CONTAINING PROTEIN-RELATED"/>
    <property type="match status" value="1"/>
</dbReference>
<keyword evidence="4" id="KW-0611">Plant defense</keyword>
<dbReference type="Gene3D" id="3.40.50.300">
    <property type="entry name" value="P-loop containing nucleotide triphosphate hydrolases"/>
    <property type="match status" value="1"/>
</dbReference>
<dbReference type="InterPro" id="IPR032675">
    <property type="entry name" value="LRR_dom_sf"/>
</dbReference>
<dbReference type="SMART" id="SM00382">
    <property type="entry name" value="AAA"/>
    <property type="match status" value="1"/>
</dbReference>
<dbReference type="Pfam" id="PF23598">
    <property type="entry name" value="LRR_14"/>
    <property type="match status" value="1"/>
</dbReference>
<evidence type="ECO:0000256" key="5">
    <source>
        <dbReference type="ARBA" id="ARBA00022840"/>
    </source>
</evidence>
<organism evidence="7 8">
    <name type="scientific">Solanum tuberosum</name>
    <name type="common">Potato</name>
    <dbReference type="NCBI Taxonomy" id="4113"/>
    <lineage>
        <taxon>Eukaryota</taxon>
        <taxon>Viridiplantae</taxon>
        <taxon>Streptophyta</taxon>
        <taxon>Embryophyta</taxon>
        <taxon>Tracheophyta</taxon>
        <taxon>Spermatophyta</taxon>
        <taxon>Magnoliopsida</taxon>
        <taxon>eudicotyledons</taxon>
        <taxon>Gunneridae</taxon>
        <taxon>Pentapetalae</taxon>
        <taxon>asterids</taxon>
        <taxon>lamiids</taxon>
        <taxon>Solanales</taxon>
        <taxon>Solanaceae</taxon>
        <taxon>Solanoideae</taxon>
        <taxon>Solaneae</taxon>
        <taxon>Solanum</taxon>
    </lineage>
</organism>